<dbReference type="Gene3D" id="3.40.30.10">
    <property type="entry name" value="Glutaredoxin"/>
    <property type="match status" value="1"/>
</dbReference>
<gene>
    <name evidence="2" type="ORF">CYCCA115_LOCUS11132</name>
</gene>
<dbReference type="InterPro" id="IPR016639">
    <property type="entry name" value="GST_Omega/GSH"/>
</dbReference>
<feature type="domain" description="GST C-terminal" evidence="1">
    <location>
        <begin position="203"/>
        <end position="337"/>
    </location>
</feature>
<proteinExistence type="predicted"/>
<dbReference type="GO" id="GO:0005737">
    <property type="term" value="C:cytoplasm"/>
    <property type="evidence" value="ECO:0007669"/>
    <property type="project" value="TreeGrafter"/>
</dbReference>
<dbReference type="CDD" id="cd03190">
    <property type="entry name" value="GST_C_Omega_like"/>
    <property type="match status" value="1"/>
</dbReference>
<dbReference type="SUPFAM" id="SSF47616">
    <property type="entry name" value="GST C-terminal domain-like"/>
    <property type="match status" value="1"/>
</dbReference>
<evidence type="ECO:0000259" key="1">
    <source>
        <dbReference type="PROSITE" id="PS50405"/>
    </source>
</evidence>
<sequence>MAQVDKGFNLLEIASKVVPQGRIVQTAKESWKFVWKRMMTELAPQDKTGSYQRPKYSFSRTLGSKQFPVEAGRYHVYVGNPCPWCHRVRLVAKLLSLEAAKGTNGKPLLGMTTLVDDPIKASRGGWVFATPPKQLPAVKDLRELYEALNPGFQGRCTAPLLVDWKTRQIVSNESSDIVRMLPLLLSANDDDDEPNESALDLYPSDLASKVDETNEWIYRLLNNGVYRCGFSTSQEAYQKASKDVLKGLDRAEAILQEQDFICGGEVTESDIFLLPTMLRFDGVYSPLFGAGGKHLRLQCDYPAIFAWLKRCWQLEGTRESIDIEDACSSYYRQLFPLNPGGILPTPVSAKSLRLEE</sequence>
<dbReference type="Pfam" id="PF13410">
    <property type="entry name" value="GST_C_2"/>
    <property type="match status" value="1"/>
</dbReference>
<dbReference type="SUPFAM" id="SSF52833">
    <property type="entry name" value="Thioredoxin-like"/>
    <property type="match status" value="1"/>
</dbReference>
<dbReference type="PROSITE" id="PS50405">
    <property type="entry name" value="GST_CTER"/>
    <property type="match status" value="1"/>
</dbReference>
<evidence type="ECO:0000313" key="2">
    <source>
        <dbReference type="EMBL" id="CAJ1947409.1"/>
    </source>
</evidence>
<protein>
    <recommendedName>
        <fullName evidence="1">GST C-terminal domain-containing protein</fullName>
    </recommendedName>
</protein>
<dbReference type="Pfam" id="PF13409">
    <property type="entry name" value="GST_N_2"/>
    <property type="match status" value="1"/>
</dbReference>
<dbReference type="EMBL" id="CAKOGP040001725">
    <property type="protein sequence ID" value="CAJ1947409.1"/>
    <property type="molecule type" value="Genomic_DNA"/>
</dbReference>
<dbReference type="PANTHER" id="PTHR32419:SF6">
    <property type="entry name" value="GLUTATHIONE S-TRANSFERASE OMEGA-LIKE 1-RELATED"/>
    <property type="match status" value="1"/>
</dbReference>
<dbReference type="AlphaFoldDB" id="A0AAD2FNJ2"/>
<accession>A0AAD2FNJ2</accession>
<reference evidence="2" key="1">
    <citation type="submission" date="2023-08" db="EMBL/GenBank/DDBJ databases">
        <authorList>
            <person name="Audoor S."/>
            <person name="Bilcke G."/>
        </authorList>
    </citation>
    <scope>NUCLEOTIDE SEQUENCE</scope>
</reference>
<dbReference type="GO" id="GO:0004364">
    <property type="term" value="F:glutathione transferase activity"/>
    <property type="evidence" value="ECO:0007669"/>
    <property type="project" value="InterPro"/>
</dbReference>
<dbReference type="InterPro" id="IPR036282">
    <property type="entry name" value="Glutathione-S-Trfase_C_sf"/>
</dbReference>
<keyword evidence="3" id="KW-1185">Reference proteome</keyword>
<dbReference type="InterPro" id="IPR047047">
    <property type="entry name" value="GST_Omega-like_C"/>
</dbReference>
<organism evidence="2 3">
    <name type="scientific">Cylindrotheca closterium</name>
    <dbReference type="NCBI Taxonomy" id="2856"/>
    <lineage>
        <taxon>Eukaryota</taxon>
        <taxon>Sar</taxon>
        <taxon>Stramenopiles</taxon>
        <taxon>Ochrophyta</taxon>
        <taxon>Bacillariophyta</taxon>
        <taxon>Bacillariophyceae</taxon>
        <taxon>Bacillariophycidae</taxon>
        <taxon>Bacillariales</taxon>
        <taxon>Bacillariaceae</taxon>
        <taxon>Cylindrotheca</taxon>
    </lineage>
</organism>
<dbReference type="PANTHER" id="PTHR32419">
    <property type="entry name" value="GLUTATHIONYL-HYDROQUINONE REDUCTASE"/>
    <property type="match status" value="1"/>
</dbReference>
<dbReference type="Gene3D" id="1.20.1050.10">
    <property type="match status" value="1"/>
</dbReference>
<dbReference type="InterPro" id="IPR010987">
    <property type="entry name" value="Glutathione-S-Trfase_C-like"/>
</dbReference>
<dbReference type="Proteomes" id="UP001295423">
    <property type="component" value="Unassembled WGS sequence"/>
</dbReference>
<evidence type="ECO:0000313" key="3">
    <source>
        <dbReference type="Proteomes" id="UP001295423"/>
    </source>
</evidence>
<dbReference type="InterPro" id="IPR004045">
    <property type="entry name" value="Glutathione_S-Trfase_N"/>
</dbReference>
<comment type="caution">
    <text evidence="2">The sequence shown here is derived from an EMBL/GenBank/DDBJ whole genome shotgun (WGS) entry which is preliminary data.</text>
</comment>
<dbReference type="InterPro" id="IPR036249">
    <property type="entry name" value="Thioredoxin-like_sf"/>
</dbReference>
<name>A0AAD2FNJ2_9STRA</name>